<dbReference type="Pfam" id="PF05236">
    <property type="entry name" value="TAF4"/>
    <property type="match status" value="1"/>
</dbReference>
<comment type="similarity">
    <text evidence="2">Belongs to the TAF4 family.</text>
</comment>
<keyword evidence="8" id="KW-1185">Reference proteome</keyword>
<dbReference type="OrthoDB" id="7844608at2759"/>
<evidence type="ECO:0000256" key="1">
    <source>
        <dbReference type="ARBA" id="ARBA00004123"/>
    </source>
</evidence>
<protein>
    <submittedName>
        <fullName evidence="9">Uncharacterized protein LOC115631823</fullName>
    </submittedName>
</protein>
<dbReference type="GeneID" id="115631823"/>
<dbReference type="AlphaFoldDB" id="A0A6J2UAL7"/>
<feature type="region of interest" description="Disordered" evidence="6">
    <location>
        <begin position="215"/>
        <end position="238"/>
    </location>
</feature>
<evidence type="ECO:0000256" key="6">
    <source>
        <dbReference type="SAM" id="MobiDB-lite"/>
    </source>
</evidence>
<organism evidence="8 9">
    <name type="scientific">Drosophila lebanonensis</name>
    <name type="common">Fruit fly</name>
    <name type="synonym">Scaptodrosophila lebanonensis</name>
    <dbReference type="NCBI Taxonomy" id="7225"/>
    <lineage>
        <taxon>Eukaryota</taxon>
        <taxon>Metazoa</taxon>
        <taxon>Ecdysozoa</taxon>
        <taxon>Arthropoda</taxon>
        <taxon>Hexapoda</taxon>
        <taxon>Insecta</taxon>
        <taxon>Pterygota</taxon>
        <taxon>Neoptera</taxon>
        <taxon>Endopterygota</taxon>
        <taxon>Diptera</taxon>
        <taxon>Brachycera</taxon>
        <taxon>Muscomorpha</taxon>
        <taxon>Ephydroidea</taxon>
        <taxon>Drosophilidae</taxon>
        <taxon>Scaptodrosophila</taxon>
    </lineage>
</organism>
<keyword evidence="3" id="KW-0805">Transcription regulation</keyword>
<sequence>MQSTVSTSVPMQPYAGQSLIIGNFPVPTKVESKSPALSGPTPSKQPKLIDMNMTEQLGTKPKQRPSYFERSSIAKRILKYCNIEECSDFSKDEAVELLLPGLETYMKYVVDRVIELCDHRSGYHLANDKRVKVEQDMRTTMMFLNDLEMGDSASSDGDGNYNRRRRWASSIRSRLMAPQPGMETANTTAMMALGPRKPNSSDSPGRNEIPVAPVPVQRQQRPQQQHQHQQQQQQQRQIQVSNYKRINIRDVFAFMSGEKRYNSSNMFFDAYLKYKH</sequence>
<keyword evidence="4" id="KW-0804">Transcription</keyword>
<dbReference type="GO" id="GO:0006352">
    <property type="term" value="P:DNA-templated transcription initiation"/>
    <property type="evidence" value="ECO:0007669"/>
    <property type="project" value="InterPro"/>
</dbReference>
<reference evidence="9" key="1">
    <citation type="submission" date="2025-08" db="UniProtKB">
        <authorList>
            <consortium name="RefSeq"/>
        </authorList>
    </citation>
    <scope>IDENTIFICATION</scope>
    <source>
        <strain evidence="9">11010-0011.00</strain>
        <tissue evidence="9">Whole body</tissue>
    </source>
</reference>
<comment type="subcellular location">
    <subcellularLocation>
        <location evidence="1">Nucleus</location>
    </subcellularLocation>
</comment>
<name>A0A6J2UAL7_DROLE</name>
<evidence type="ECO:0000313" key="9">
    <source>
        <dbReference type="RefSeq" id="XP_030384523.1"/>
    </source>
</evidence>
<evidence type="ECO:0000256" key="2">
    <source>
        <dbReference type="ARBA" id="ARBA00006178"/>
    </source>
</evidence>
<evidence type="ECO:0000256" key="4">
    <source>
        <dbReference type="ARBA" id="ARBA00023163"/>
    </source>
</evidence>
<keyword evidence="5" id="KW-0539">Nucleus</keyword>
<evidence type="ECO:0000256" key="3">
    <source>
        <dbReference type="ARBA" id="ARBA00023015"/>
    </source>
</evidence>
<evidence type="ECO:0000256" key="5">
    <source>
        <dbReference type="ARBA" id="ARBA00023242"/>
    </source>
</evidence>
<dbReference type="RefSeq" id="XP_030384523.1">
    <property type="nucleotide sequence ID" value="XM_030528663.1"/>
</dbReference>
<proteinExistence type="inferred from homology"/>
<evidence type="ECO:0000313" key="8">
    <source>
        <dbReference type="Proteomes" id="UP000504634"/>
    </source>
</evidence>
<gene>
    <name evidence="9" type="primary">LOC115631823</name>
</gene>
<dbReference type="GO" id="GO:0005669">
    <property type="term" value="C:transcription factor TFIID complex"/>
    <property type="evidence" value="ECO:0007669"/>
    <property type="project" value="InterPro"/>
</dbReference>
<dbReference type="InterPro" id="IPR007900">
    <property type="entry name" value="TAF4_C"/>
</dbReference>
<dbReference type="Proteomes" id="UP000504634">
    <property type="component" value="Unplaced"/>
</dbReference>
<feature type="domain" description="Transcription initiation factor TFIID component TAF4 C-terminal" evidence="7">
    <location>
        <begin position="70"/>
        <end position="267"/>
    </location>
</feature>
<accession>A0A6J2UAL7</accession>
<evidence type="ECO:0000259" key="7">
    <source>
        <dbReference type="Pfam" id="PF05236"/>
    </source>
</evidence>